<gene>
    <name evidence="6" type="primary">rpsG</name>
    <name evidence="9" type="ORF">CEN89_78</name>
</gene>
<evidence type="ECO:0000259" key="8">
    <source>
        <dbReference type="Pfam" id="PF00177"/>
    </source>
</evidence>
<dbReference type="PROSITE" id="PS00052">
    <property type="entry name" value="RIBOSOMAL_S7"/>
    <property type="match status" value="1"/>
</dbReference>
<comment type="subunit">
    <text evidence="6">Part of the 30S ribosomal subunit. Contacts proteins S9 and S11.</text>
</comment>
<dbReference type="InterPro" id="IPR005717">
    <property type="entry name" value="Ribosomal_uS7_bac/org-type"/>
</dbReference>
<evidence type="ECO:0000256" key="4">
    <source>
        <dbReference type="ARBA" id="ARBA00022980"/>
    </source>
</evidence>
<keyword evidence="5 6" id="KW-0687">Ribonucleoprotein</keyword>
<dbReference type="EMBL" id="VMGK01000002">
    <property type="protein sequence ID" value="TSC93403.1"/>
    <property type="molecule type" value="Genomic_DNA"/>
</dbReference>
<reference evidence="9 10" key="1">
    <citation type="submission" date="2017-07" db="EMBL/GenBank/DDBJ databases">
        <title>Mechanisms for carbon and nitrogen cycling indicate functional differentiation within the Candidate Phyla Radiation.</title>
        <authorList>
            <person name="Danczak R.E."/>
            <person name="Johnston M.D."/>
            <person name="Kenah C."/>
            <person name="Slattery M."/>
            <person name="Wrighton K.C."/>
            <person name="Wilkins M.J."/>
        </authorList>
    </citation>
    <scope>NUCLEOTIDE SEQUENCE [LARGE SCALE GENOMIC DNA]</scope>
    <source>
        <strain evidence="9">Licking1014_7</strain>
    </source>
</reference>
<keyword evidence="3 6" id="KW-0694">RNA-binding</keyword>
<dbReference type="PIRSF" id="PIRSF002122">
    <property type="entry name" value="RPS7p_RPS7a_RPS5e_RPS7o"/>
    <property type="match status" value="1"/>
</dbReference>
<dbReference type="GO" id="GO:0019843">
    <property type="term" value="F:rRNA binding"/>
    <property type="evidence" value="ECO:0007669"/>
    <property type="project" value="UniProtKB-UniRule"/>
</dbReference>
<dbReference type="GO" id="GO:0006412">
    <property type="term" value="P:translation"/>
    <property type="evidence" value="ECO:0007669"/>
    <property type="project" value="UniProtKB-UniRule"/>
</dbReference>
<evidence type="ECO:0000256" key="5">
    <source>
        <dbReference type="ARBA" id="ARBA00023274"/>
    </source>
</evidence>
<dbReference type="GO" id="GO:0000049">
    <property type="term" value="F:tRNA binding"/>
    <property type="evidence" value="ECO:0007669"/>
    <property type="project" value="UniProtKB-UniRule"/>
</dbReference>
<evidence type="ECO:0000256" key="6">
    <source>
        <dbReference type="HAMAP-Rule" id="MF_00480"/>
    </source>
</evidence>
<feature type="domain" description="Small ribosomal subunit protein uS7" evidence="8">
    <location>
        <begin position="1"/>
        <end position="148"/>
    </location>
</feature>
<accession>A0A554LKK6</accession>
<evidence type="ECO:0000256" key="1">
    <source>
        <dbReference type="ARBA" id="ARBA00007151"/>
    </source>
</evidence>
<dbReference type="PANTHER" id="PTHR11205">
    <property type="entry name" value="RIBOSOMAL PROTEIN S7"/>
    <property type="match status" value="1"/>
</dbReference>
<dbReference type="InterPro" id="IPR000235">
    <property type="entry name" value="Ribosomal_uS7"/>
</dbReference>
<dbReference type="SUPFAM" id="SSF47973">
    <property type="entry name" value="Ribosomal protein S7"/>
    <property type="match status" value="1"/>
</dbReference>
<evidence type="ECO:0000256" key="7">
    <source>
        <dbReference type="RuleBase" id="RU003619"/>
    </source>
</evidence>
<name>A0A554LKK6_9BACT</name>
<dbReference type="GO" id="GO:0015935">
    <property type="term" value="C:small ribosomal subunit"/>
    <property type="evidence" value="ECO:0007669"/>
    <property type="project" value="InterPro"/>
</dbReference>
<dbReference type="CDD" id="cd14869">
    <property type="entry name" value="uS7_Bacteria"/>
    <property type="match status" value="1"/>
</dbReference>
<dbReference type="FunFam" id="1.10.455.10:FF:000001">
    <property type="entry name" value="30S ribosomal protein S7"/>
    <property type="match status" value="1"/>
</dbReference>
<dbReference type="HAMAP" id="MF_00480_B">
    <property type="entry name" value="Ribosomal_uS7_B"/>
    <property type="match status" value="1"/>
</dbReference>
<dbReference type="Proteomes" id="UP000315689">
    <property type="component" value="Unassembled WGS sequence"/>
</dbReference>
<dbReference type="Pfam" id="PF00177">
    <property type="entry name" value="Ribosomal_S7"/>
    <property type="match status" value="1"/>
</dbReference>
<dbReference type="AlphaFoldDB" id="A0A554LKK6"/>
<evidence type="ECO:0000256" key="2">
    <source>
        <dbReference type="ARBA" id="ARBA00022730"/>
    </source>
</evidence>
<keyword evidence="4 6" id="KW-0689">Ribosomal protein</keyword>
<dbReference type="NCBIfam" id="TIGR01029">
    <property type="entry name" value="rpsG_bact"/>
    <property type="match status" value="1"/>
</dbReference>
<protein>
    <recommendedName>
        <fullName evidence="6">Small ribosomal subunit protein uS7</fullName>
    </recommendedName>
</protein>
<proteinExistence type="inferred from homology"/>
<organism evidence="9 10">
    <name type="scientific">Candidatus Berkelbacteria bacterium Licking1014_7</name>
    <dbReference type="NCBI Taxonomy" id="2017147"/>
    <lineage>
        <taxon>Bacteria</taxon>
        <taxon>Candidatus Berkelbacteria</taxon>
    </lineage>
</organism>
<dbReference type="InterPro" id="IPR020606">
    <property type="entry name" value="Ribosomal_uS7_CS"/>
</dbReference>
<keyword evidence="2 6" id="KW-0699">rRNA-binding</keyword>
<dbReference type="InterPro" id="IPR023798">
    <property type="entry name" value="Ribosomal_uS7_dom"/>
</dbReference>
<comment type="similarity">
    <text evidence="1 6 7">Belongs to the universal ribosomal protein uS7 family.</text>
</comment>
<evidence type="ECO:0000313" key="10">
    <source>
        <dbReference type="Proteomes" id="UP000315689"/>
    </source>
</evidence>
<keyword evidence="6" id="KW-0820">tRNA-binding</keyword>
<sequence>MRKAKFKKRQLAPDPRYNSILISQLINYVMKDGKKNTAKNIVYKALEIIEKKTKKSALEILQLAIKNTSPLLEVKSKRVGGATYQVPYEVRHSRQTTLSLRWILQAARAKQGKTFDIFLSDEILNASQKTGSAIQKKENMHKMAEANKAFAHFARF</sequence>
<evidence type="ECO:0000256" key="3">
    <source>
        <dbReference type="ARBA" id="ARBA00022884"/>
    </source>
</evidence>
<comment type="caution">
    <text evidence="9">The sequence shown here is derived from an EMBL/GenBank/DDBJ whole genome shotgun (WGS) entry which is preliminary data.</text>
</comment>
<dbReference type="Gene3D" id="1.10.455.10">
    <property type="entry name" value="Ribosomal protein S7 domain"/>
    <property type="match status" value="1"/>
</dbReference>
<evidence type="ECO:0000313" key="9">
    <source>
        <dbReference type="EMBL" id="TSC93403.1"/>
    </source>
</evidence>
<dbReference type="GO" id="GO:0003735">
    <property type="term" value="F:structural constituent of ribosome"/>
    <property type="evidence" value="ECO:0007669"/>
    <property type="project" value="InterPro"/>
</dbReference>
<comment type="function">
    <text evidence="6">One of the primary rRNA binding proteins, it binds directly to 16S rRNA where it nucleates assembly of the head domain of the 30S subunit. Is located at the subunit interface close to the decoding center, probably blocks exit of the E-site tRNA.</text>
</comment>
<dbReference type="InterPro" id="IPR036823">
    <property type="entry name" value="Ribosomal_uS7_dom_sf"/>
</dbReference>